<accession>A0ABW2DCR4</accession>
<dbReference type="EMBL" id="JBHSYS010000005">
    <property type="protein sequence ID" value="MFC6960142.1"/>
    <property type="molecule type" value="Genomic_DNA"/>
</dbReference>
<gene>
    <name evidence="3" type="ORF">ACFQS3_23380</name>
</gene>
<keyword evidence="1" id="KW-0812">Transmembrane</keyword>
<feature type="transmembrane region" description="Helical" evidence="1">
    <location>
        <begin position="65"/>
        <end position="85"/>
    </location>
</feature>
<evidence type="ECO:0000313" key="3">
    <source>
        <dbReference type="EMBL" id="MFC6960142.1"/>
    </source>
</evidence>
<dbReference type="SUPFAM" id="SSF81324">
    <property type="entry name" value="Voltage-gated potassium channels"/>
    <property type="match status" value="1"/>
</dbReference>
<keyword evidence="3" id="KW-0407">Ion channel</keyword>
<dbReference type="GO" id="GO:0034220">
    <property type="term" value="P:monoatomic ion transmembrane transport"/>
    <property type="evidence" value="ECO:0007669"/>
    <property type="project" value="UniProtKB-KW"/>
</dbReference>
<evidence type="ECO:0000259" key="2">
    <source>
        <dbReference type="Pfam" id="PF07885"/>
    </source>
</evidence>
<dbReference type="Gene3D" id="1.10.287.70">
    <property type="match status" value="1"/>
</dbReference>
<keyword evidence="3" id="KW-0406">Ion transport</keyword>
<dbReference type="RefSeq" id="WP_382356146.1">
    <property type="nucleotide sequence ID" value="NZ_JBHMBP010000005.1"/>
</dbReference>
<keyword evidence="3" id="KW-0813">Transport</keyword>
<comment type="caution">
    <text evidence="3">The sequence shown here is derived from an EMBL/GenBank/DDBJ whole genome shotgun (WGS) entry which is preliminary data.</text>
</comment>
<feature type="domain" description="Potassium channel" evidence="2">
    <location>
        <begin position="83"/>
        <end position="155"/>
    </location>
</feature>
<keyword evidence="1" id="KW-0472">Membrane</keyword>
<dbReference type="InterPro" id="IPR013099">
    <property type="entry name" value="K_chnl_dom"/>
</dbReference>
<evidence type="ECO:0000313" key="4">
    <source>
        <dbReference type="Proteomes" id="UP001596470"/>
    </source>
</evidence>
<proteinExistence type="predicted"/>
<dbReference type="Proteomes" id="UP001596470">
    <property type="component" value="Unassembled WGS sequence"/>
</dbReference>
<keyword evidence="4" id="KW-1185">Reference proteome</keyword>
<feature type="transmembrane region" description="Helical" evidence="1">
    <location>
        <begin position="36"/>
        <end position="53"/>
    </location>
</feature>
<evidence type="ECO:0000256" key="1">
    <source>
        <dbReference type="SAM" id="Phobius"/>
    </source>
</evidence>
<protein>
    <submittedName>
        <fullName evidence="3">Potassium channel family protein</fullName>
    </submittedName>
</protein>
<sequence length="165" mass="17566">MRRLPAGWRYAIVCAALGVAYAVVPMRADADTLVLVLRWTATAAMLATIALVARWEVVRQLRDPAAPLGGLLVAVLGGVLVFALADYGVAVHRPGQFAGIATRIDALYFALSTLLTVGFGDVHAQGQIARGLVTVQMAFNVTVIAASASLMTRKLTLRARRHSSR</sequence>
<feature type="transmembrane region" description="Helical" evidence="1">
    <location>
        <begin position="6"/>
        <end position="24"/>
    </location>
</feature>
<feature type="transmembrane region" description="Helical" evidence="1">
    <location>
        <begin position="131"/>
        <end position="151"/>
    </location>
</feature>
<dbReference type="Pfam" id="PF07885">
    <property type="entry name" value="Ion_trans_2"/>
    <property type="match status" value="1"/>
</dbReference>
<keyword evidence="1" id="KW-1133">Transmembrane helix</keyword>
<organism evidence="3 4">
    <name type="scientific">Glycomyces mayteni</name>
    <dbReference type="NCBI Taxonomy" id="543887"/>
    <lineage>
        <taxon>Bacteria</taxon>
        <taxon>Bacillati</taxon>
        <taxon>Actinomycetota</taxon>
        <taxon>Actinomycetes</taxon>
        <taxon>Glycomycetales</taxon>
        <taxon>Glycomycetaceae</taxon>
        <taxon>Glycomyces</taxon>
    </lineage>
</organism>
<reference evidence="4" key="1">
    <citation type="journal article" date="2019" name="Int. J. Syst. Evol. Microbiol.">
        <title>The Global Catalogue of Microorganisms (GCM) 10K type strain sequencing project: providing services to taxonomists for standard genome sequencing and annotation.</title>
        <authorList>
            <consortium name="The Broad Institute Genomics Platform"/>
            <consortium name="The Broad Institute Genome Sequencing Center for Infectious Disease"/>
            <person name="Wu L."/>
            <person name="Ma J."/>
        </authorList>
    </citation>
    <scope>NUCLEOTIDE SEQUENCE [LARGE SCALE GENOMIC DNA]</scope>
    <source>
        <strain evidence="4">KACC 12634</strain>
    </source>
</reference>
<name>A0ABW2DCR4_9ACTN</name>